<sequence length="326" mass="37270">MSNSESNMNISGLSPGVPLEPPFFLKTAQERDRLLEEEQCGCDLRNRKQNVSFKPDASGTWVCVDRNTPRTVNLSTDERQTLGASPDSRIYYAKYEQWNCFNRRVESKVKLPIPSDAHERSIDAVAHPRRYHQDDGTCEPRHQLALGNCRYSLKQHTVLEEYRGPNGAYAYRQIGFRIQRAGKHEDLCLNGELGREQLMHPELRNWFTKRSEIGLPRDVIITEFRKRMGSDIPKPSPQLNVLKSYPSDAAIDAFLYTIAKGGHQRDDRAGDTDDDDNDEYEPSSQAPRKRRGRPPQTRPSQRARLADNHDDQGMADEPSSQLSLFD</sequence>
<gene>
    <name evidence="2" type="ORF">CAOG_007275</name>
</gene>
<dbReference type="PhylomeDB" id="A0A0D2VZU9"/>
<dbReference type="EMBL" id="KE346374">
    <property type="protein sequence ID" value="KJE97407.1"/>
    <property type="molecule type" value="Genomic_DNA"/>
</dbReference>
<dbReference type="Proteomes" id="UP000008743">
    <property type="component" value="Unassembled WGS sequence"/>
</dbReference>
<name>A0A0D2VZU9_CAPO3</name>
<reference evidence="3" key="1">
    <citation type="submission" date="2011-02" db="EMBL/GenBank/DDBJ databases">
        <title>The Genome Sequence of Capsaspora owczarzaki ATCC 30864.</title>
        <authorList>
            <person name="Russ C."/>
            <person name="Cuomo C."/>
            <person name="Burger G."/>
            <person name="Gray M.W."/>
            <person name="Holland P.W.H."/>
            <person name="King N."/>
            <person name="Lang F.B.F."/>
            <person name="Roger A.J."/>
            <person name="Ruiz-Trillo I."/>
            <person name="Young S.K."/>
            <person name="Zeng Q."/>
            <person name="Gargeya S."/>
            <person name="Alvarado L."/>
            <person name="Berlin A."/>
            <person name="Chapman S.B."/>
            <person name="Chen Z."/>
            <person name="Freedman E."/>
            <person name="Gellesch M."/>
            <person name="Goldberg J."/>
            <person name="Griggs A."/>
            <person name="Gujja S."/>
            <person name="Heilman E."/>
            <person name="Heiman D."/>
            <person name="Howarth C."/>
            <person name="Mehta T."/>
            <person name="Neiman D."/>
            <person name="Pearson M."/>
            <person name="Roberts A."/>
            <person name="Saif S."/>
            <person name="Shea T."/>
            <person name="Shenoy N."/>
            <person name="Sisk P."/>
            <person name="Stolte C."/>
            <person name="Sykes S."/>
            <person name="White J."/>
            <person name="Yandava C."/>
            <person name="Haas B."/>
            <person name="Nusbaum C."/>
            <person name="Birren B."/>
        </authorList>
    </citation>
    <scope>NUCLEOTIDE SEQUENCE</scope>
    <source>
        <strain evidence="3">ATCC 30864</strain>
    </source>
</reference>
<evidence type="ECO:0000313" key="2">
    <source>
        <dbReference type="EMBL" id="KJE97407.1"/>
    </source>
</evidence>
<organism evidence="2 3">
    <name type="scientific">Capsaspora owczarzaki (strain ATCC 30864)</name>
    <dbReference type="NCBI Taxonomy" id="595528"/>
    <lineage>
        <taxon>Eukaryota</taxon>
        <taxon>Filasterea</taxon>
        <taxon>Capsaspora</taxon>
    </lineage>
</organism>
<proteinExistence type="predicted"/>
<dbReference type="AlphaFoldDB" id="A0A0D2VZU9"/>
<feature type="region of interest" description="Disordered" evidence="1">
    <location>
        <begin position="263"/>
        <end position="326"/>
    </location>
</feature>
<accession>A0A0D2VZU9</accession>
<evidence type="ECO:0000313" key="3">
    <source>
        <dbReference type="Proteomes" id="UP000008743"/>
    </source>
</evidence>
<protein>
    <submittedName>
        <fullName evidence="2">Uncharacterized protein</fullName>
    </submittedName>
</protein>
<keyword evidence="3" id="KW-1185">Reference proteome</keyword>
<evidence type="ECO:0000256" key="1">
    <source>
        <dbReference type="SAM" id="MobiDB-lite"/>
    </source>
</evidence>
<dbReference type="InParanoid" id="A0A0D2VZU9"/>
<feature type="compositionally biased region" description="Acidic residues" evidence="1">
    <location>
        <begin position="272"/>
        <end position="281"/>
    </location>
</feature>